<dbReference type="EMBL" id="VBOT01000050">
    <property type="protein sequence ID" value="TMQ51961.1"/>
    <property type="molecule type" value="Genomic_DNA"/>
</dbReference>
<dbReference type="Proteomes" id="UP000320184">
    <property type="component" value="Unassembled WGS sequence"/>
</dbReference>
<name>A0A538SKS9_UNCEI</name>
<proteinExistence type="predicted"/>
<evidence type="ECO:0000313" key="3">
    <source>
        <dbReference type="Proteomes" id="UP000320184"/>
    </source>
</evidence>
<gene>
    <name evidence="2" type="ORF">E6K73_04345</name>
</gene>
<feature type="domain" description="FlgD/Vpr Ig-like" evidence="1">
    <location>
        <begin position="280"/>
        <end position="326"/>
    </location>
</feature>
<dbReference type="InterPro" id="IPR025965">
    <property type="entry name" value="FlgD/Vpr_Ig-like"/>
</dbReference>
<dbReference type="AlphaFoldDB" id="A0A538SKS9"/>
<feature type="non-terminal residue" evidence="2">
    <location>
        <position position="1"/>
    </location>
</feature>
<protein>
    <recommendedName>
        <fullName evidence="1">FlgD/Vpr Ig-like domain-containing protein</fullName>
    </recommendedName>
</protein>
<evidence type="ECO:0000259" key="1">
    <source>
        <dbReference type="Pfam" id="PF13860"/>
    </source>
</evidence>
<dbReference type="Gene3D" id="2.60.40.4070">
    <property type="match status" value="1"/>
</dbReference>
<comment type="caution">
    <text evidence="2">The sequence shown here is derived from an EMBL/GenBank/DDBJ whole genome shotgun (WGS) entry which is preliminary data.</text>
</comment>
<accession>A0A538SKS9</accession>
<reference evidence="2 3" key="1">
    <citation type="journal article" date="2019" name="Nat. Microbiol.">
        <title>Mediterranean grassland soil C-N compound turnover is dependent on rainfall and depth, and is mediated by genomically divergent microorganisms.</title>
        <authorList>
            <person name="Diamond S."/>
            <person name="Andeer P.F."/>
            <person name="Li Z."/>
            <person name="Crits-Christoph A."/>
            <person name="Burstein D."/>
            <person name="Anantharaman K."/>
            <person name="Lane K.R."/>
            <person name="Thomas B.C."/>
            <person name="Pan C."/>
            <person name="Northen T.R."/>
            <person name="Banfield J.F."/>
        </authorList>
    </citation>
    <scope>NUCLEOTIDE SEQUENCE [LARGE SCALE GENOMIC DNA]</scope>
    <source>
        <strain evidence="2">WS_3</strain>
    </source>
</reference>
<evidence type="ECO:0000313" key="2">
    <source>
        <dbReference type="EMBL" id="TMQ51961.1"/>
    </source>
</evidence>
<sequence>LAGGAIVAWEDGRGGSAGSDIYARRVDGSGNPQWSSNGVAVCTVAGDQRAPVIVSDAAGGAIVGWVDYRSTYEPHIYARLVSGAGVPQWAADGVALCSAPGGESGPALVTDGAGGAIAAWLDDRDGLASDIYAQRVSGAGSPLWPTDGVALCDTTDFRDSPALVPDGAGGAIAAWSDYRSGYGDIYERRVTAGGATPSGDAVTSASKDQLLPALVADGAGGAIVVWQDYRSNADYDVYAQHLTGPGSVDVPARPAPGGLWLDGAAPNPVRERTMFRFGLAPSQRVSIAIYDLAGRRVRQLVDGLLPAGEGSASWDGRDDSGNLTPNAVYFCRLDCALGSLGTKLVRMR</sequence>
<dbReference type="Pfam" id="PF13860">
    <property type="entry name" value="FlgD_ig"/>
    <property type="match status" value="1"/>
</dbReference>
<organism evidence="2 3">
    <name type="scientific">Eiseniibacteriota bacterium</name>
    <dbReference type="NCBI Taxonomy" id="2212470"/>
    <lineage>
        <taxon>Bacteria</taxon>
        <taxon>Candidatus Eiseniibacteriota</taxon>
    </lineage>
</organism>